<accession>A0A0C9S102</accession>
<sequence>MQKNKQSTNEFTSWLQKKLIELNTDPDIFGSYIAGILDGEDTLDEKREALNDILSEIITNDIDSLISLILEKFESTHPKEEKKTDGHIDVSEQLAKLLEVQKLPTTSKAREYTEEERQIREQILAQYSQTEVEDVDAYCSDEYTEEERQIREQILAQYSQTEVEDVDAYCSDEDTEGSNVALAANSLTGIERNTNFQDVMALQKEKREQARLDSAAKKQKDKEDRERQKQLREEKKEKRKTVKGERRR</sequence>
<evidence type="ECO:0000313" key="6">
    <source>
        <dbReference type="EMBL" id="JAG84113.1"/>
    </source>
</evidence>
<evidence type="ECO:0000256" key="2">
    <source>
        <dbReference type="ARBA" id="ARBA00016648"/>
    </source>
</evidence>
<dbReference type="Pfam" id="PF26091">
    <property type="entry name" value="PWI_CCDC43"/>
    <property type="match status" value="1"/>
</dbReference>
<evidence type="ECO:0000256" key="4">
    <source>
        <dbReference type="SAM" id="MobiDB-lite"/>
    </source>
</evidence>
<proteinExistence type="inferred from homology"/>
<feature type="region of interest" description="Disordered" evidence="4">
    <location>
        <begin position="204"/>
        <end position="248"/>
    </location>
</feature>
<name>A0A0C9S102_9HYME</name>
<gene>
    <name evidence="6" type="primary">ccdc43_3</name>
    <name evidence="6" type="ORF">g.7500</name>
</gene>
<dbReference type="EMBL" id="GBYB01014346">
    <property type="protein sequence ID" value="JAG84113.1"/>
    <property type="molecule type" value="Transcribed_RNA"/>
</dbReference>
<dbReference type="InterPro" id="IPR058771">
    <property type="entry name" value="PWI_CCDC43"/>
</dbReference>
<feature type="domain" description="CCDC43 PWI-like" evidence="5">
    <location>
        <begin position="6"/>
        <end position="78"/>
    </location>
</feature>
<feature type="compositionally biased region" description="Basic and acidic residues" evidence="4">
    <location>
        <begin position="204"/>
        <end position="236"/>
    </location>
</feature>
<evidence type="ECO:0000259" key="5">
    <source>
        <dbReference type="Pfam" id="PF26091"/>
    </source>
</evidence>
<dbReference type="AlphaFoldDB" id="A0A0C9S102"/>
<reference evidence="6" key="1">
    <citation type="submission" date="2015-01" db="EMBL/GenBank/DDBJ databases">
        <title>Transcriptome Assembly of Fopius arisanus.</title>
        <authorList>
            <person name="Geib S."/>
        </authorList>
    </citation>
    <scope>NUCLEOTIDE SEQUENCE</scope>
</reference>
<keyword evidence="3" id="KW-0175">Coiled coil</keyword>
<dbReference type="InterPro" id="IPR037666">
    <property type="entry name" value="CCDC43"/>
</dbReference>
<dbReference type="PANTHER" id="PTHR31684:SF2">
    <property type="entry name" value="COILED-COIL DOMAIN-CONTAINING PROTEIN 43"/>
    <property type="match status" value="1"/>
</dbReference>
<feature type="compositionally biased region" description="Basic residues" evidence="4">
    <location>
        <begin position="237"/>
        <end position="248"/>
    </location>
</feature>
<comment type="similarity">
    <text evidence="1">Belongs to the CCDC43 family.</text>
</comment>
<evidence type="ECO:0000256" key="3">
    <source>
        <dbReference type="ARBA" id="ARBA00023054"/>
    </source>
</evidence>
<dbReference type="PANTHER" id="PTHR31684">
    <property type="entry name" value="COILED-COIL DOMAIN-CONTAINING PROTEIN 43"/>
    <property type="match status" value="1"/>
</dbReference>
<evidence type="ECO:0000256" key="1">
    <source>
        <dbReference type="ARBA" id="ARBA00005305"/>
    </source>
</evidence>
<organism evidence="6">
    <name type="scientific">Fopius arisanus</name>
    <dbReference type="NCBI Taxonomy" id="64838"/>
    <lineage>
        <taxon>Eukaryota</taxon>
        <taxon>Metazoa</taxon>
        <taxon>Ecdysozoa</taxon>
        <taxon>Arthropoda</taxon>
        <taxon>Hexapoda</taxon>
        <taxon>Insecta</taxon>
        <taxon>Pterygota</taxon>
        <taxon>Neoptera</taxon>
        <taxon>Endopterygota</taxon>
        <taxon>Hymenoptera</taxon>
        <taxon>Apocrita</taxon>
        <taxon>Ichneumonoidea</taxon>
        <taxon>Braconidae</taxon>
        <taxon>Opiinae</taxon>
        <taxon>Fopius</taxon>
    </lineage>
</organism>
<protein>
    <recommendedName>
        <fullName evidence="2">Coiled-coil domain-containing protein 43</fullName>
    </recommendedName>
</protein>